<proteinExistence type="predicted"/>
<evidence type="ECO:0000256" key="1">
    <source>
        <dbReference type="ARBA" id="ARBA00022679"/>
    </source>
</evidence>
<dbReference type="RefSeq" id="WP_076524667.1">
    <property type="nucleotide sequence ID" value="NZ_CP067140.1"/>
</dbReference>
<evidence type="ECO:0000313" key="4">
    <source>
        <dbReference type="EMBL" id="WCR02438.1"/>
    </source>
</evidence>
<accession>A0AA46A560</accession>
<gene>
    <name evidence="4" type="ORF">JHX88_16415</name>
    <name evidence="3" type="ORF">SAMN05421772_10454</name>
</gene>
<dbReference type="AlphaFoldDB" id="A0AA46A560"/>
<dbReference type="InterPro" id="IPR000182">
    <property type="entry name" value="GNAT_dom"/>
</dbReference>
<evidence type="ECO:0000313" key="6">
    <source>
        <dbReference type="Proteomes" id="UP001215549"/>
    </source>
</evidence>
<dbReference type="PANTHER" id="PTHR13947:SF37">
    <property type="entry name" value="LD18367P"/>
    <property type="match status" value="1"/>
</dbReference>
<name>A0AA46A560_9RHOB</name>
<evidence type="ECO:0000313" key="3">
    <source>
        <dbReference type="EMBL" id="SIS75716.1"/>
    </source>
</evidence>
<dbReference type="CDD" id="cd04301">
    <property type="entry name" value="NAT_SF"/>
    <property type="match status" value="1"/>
</dbReference>
<protein>
    <submittedName>
        <fullName evidence="4">GNAT family N-acetyltransferase</fullName>
    </submittedName>
    <submittedName>
        <fullName evidence="3">Ribosomal-protein-alanine N-acetyltransferase</fullName>
    </submittedName>
</protein>
<dbReference type="Gene3D" id="3.40.630.30">
    <property type="match status" value="1"/>
</dbReference>
<organism evidence="3 5">
    <name type="scientific">Paracoccus saliphilus</name>
    <dbReference type="NCBI Taxonomy" id="405559"/>
    <lineage>
        <taxon>Bacteria</taxon>
        <taxon>Pseudomonadati</taxon>
        <taxon>Pseudomonadota</taxon>
        <taxon>Alphaproteobacteria</taxon>
        <taxon>Rhodobacterales</taxon>
        <taxon>Paracoccaceae</taxon>
        <taxon>Paracoccus</taxon>
    </lineage>
</organism>
<keyword evidence="6" id="KW-1185">Reference proteome</keyword>
<dbReference type="Proteomes" id="UP000186216">
    <property type="component" value="Unassembled WGS sequence"/>
</dbReference>
<reference evidence="4 6" key="2">
    <citation type="submission" date="2021-01" db="EMBL/GenBank/DDBJ databases">
        <title>Biogeographic distribution of Paracoccus.</title>
        <authorList>
            <person name="Hollensteiner J."/>
            <person name="Leineberger J."/>
            <person name="Brinkhoff T."/>
            <person name="Daniel R."/>
        </authorList>
    </citation>
    <scope>NUCLEOTIDE SEQUENCE [LARGE SCALE GENOMIC DNA]</scope>
    <source>
        <strain evidence="4 6">DSM 18447</strain>
    </source>
</reference>
<dbReference type="EMBL" id="CP067140">
    <property type="protein sequence ID" value="WCR02438.1"/>
    <property type="molecule type" value="Genomic_DNA"/>
</dbReference>
<sequence>MTPDQLAALHARCFTTPRPWSTAEFSALLATSGSFLLTRDNSFLLGRAIAGEAELLTLAVAPEARRQGHGRALTLEFADTARRMAACDLFLEVAADNHPAQALYAALGWRETGRRRGYYAPGLDAVVMHLGLAKQQEGG</sequence>
<dbReference type="InterPro" id="IPR016181">
    <property type="entry name" value="Acyl_CoA_acyltransferase"/>
</dbReference>
<dbReference type="Proteomes" id="UP001215549">
    <property type="component" value="Chromosome"/>
</dbReference>
<dbReference type="GO" id="GO:0008080">
    <property type="term" value="F:N-acetyltransferase activity"/>
    <property type="evidence" value="ECO:0007669"/>
    <property type="project" value="InterPro"/>
</dbReference>
<evidence type="ECO:0000259" key="2">
    <source>
        <dbReference type="PROSITE" id="PS51186"/>
    </source>
</evidence>
<feature type="domain" description="N-acetyltransferase" evidence="2">
    <location>
        <begin position="1"/>
        <end position="133"/>
    </location>
</feature>
<dbReference type="EMBL" id="FTOU01000004">
    <property type="protein sequence ID" value="SIS75716.1"/>
    <property type="molecule type" value="Genomic_DNA"/>
</dbReference>
<dbReference type="PANTHER" id="PTHR13947">
    <property type="entry name" value="GNAT FAMILY N-ACETYLTRANSFERASE"/>
    <property type="match status" value="1"/>
</dbReference>
<keyword evidence="1" id="KW-0808">Transferase</keyword>
<dbReference type="InterPro" id="IPR050769">
    <property type="entry name" value="NAT_camello-type"/>
</dbReference>
<evidence type="ECO:0000313" key="5">
    <source>
        <dbReference type="Proteomes" id="UP000186216"/>
    </source>
</evidence>
<dbReference type="SUPFAM" id="SSF55729">
    <property type="entry name" value="Acyl-CoA N-acyltransferases (Nat)"/>
    <property type="match status" value="1"/>
</dbReference>
<reference evidence="3 5" key="1">
    <citation type="submission" date="2017-01" db="EMBL/GenBank/DDBJ databases">
        <authorList>
            <person name="Varghese N."/>
            <person name="Submissions S."/>
        </authorList>
    </citation>
    <scope>NUCLEOTIDE SEQUENCE [LARGE SCALE GENOMIC DNA]</scope>
    <source>
        <strain evidence="3 5">DSM 18447</strain>
    </source>
</reference>
<dbReference type="Pfam" id="PF00583">
    <property type="entry name" value="Acetyltransf_1"/>
    <property type="match status" value="1"/>
</dbReference>
<dbReference type="PROSITE" id="PS51186">
    <property type="entry name" value="GNAT"/>
    <property type="match status" value="1"/>
</dbReference>